<dbReference type="RefSeq" id="WP_235003692.1">
    <property type="nucleotide sequence ID" value="NZ_FNVD01000002.1"/>
</dbReference>
<dbReference type="InterPro" id="IPR011006">
    <property type="entry name" value="CheY-like_superfamily"/>
</dbReference>
<sequence>MLNGFRIALVEDDEIMGHSLVQRLELEGAEVIWMKQVGRAIGALRTPRAHRRGDLRHPPA</sequence>
<organism evidence="1 2">
    <name type="scientific">Jhaorihella thermophila</name>
    <dbReference type="NCBI Taxonomy" id="488547"/>
    <lineage>
        <taxon>Bacteria</taxon>
        <taxon>Pseudomonadati</taxon>
        <taxon>Pseudomonadota</taxon>
        <taxon>Alphaproteobacteria</taxon>
        <taxon>Rhodobacterales</taxon>
        <taxon>Paracoccaceae</taxon>
        <taxon>Jhaorihella</taxon>
    </lineage>
</organism>
<dbReference type="Proteomes" id="UP000236742">
    <property type="component" value="Unassembled WGS sequence"/>
</dbReference>
<dbReference type="AlphaFoldDB" id="A0A1H5TAV7"/>
<evidence type="ECO:0000313" key="2">
    <source>
        <dbReference type="Proteomes" id="UP000236742"/>
    </source>
</evidence>
<dbReference type="SUPFAM" id="SSF52172">
    <property type="entry name" value="CheY-like"/>
    <property type="match status" value="1"/>
</dbReference>
<evidence type="ECO:0008006" key="3">
    <source>
        <dbReference type="Google" id="ProtNLM"/>
    </source>
</evidence>
<gene>
    <name evidence="1" type="ORF">SAMN05421751_102142</name>
</gene>
<accession>A0A1H5TAV7</accession>
<keyword evidence="2" id="KW-1185">Reference proteome</keyword>
<evidence type="ECO:0000313" key="1">
    <source>
        <dbReference type="EMBL" id="SEF59221.1"/>
    </source>
</evidence>
<proteinExistence type="predicted"/>
<dbReference type="EMBL" id="FNVD01000002">
    <property type="protein sequence ID" value="SEF59221.1"/>
    <property type="molecule type" value="Genomic_DNA"/>
</dbReference>
<protein>
    <recommendedName>
        <fullName evidence="3">Response regulatory domain-containing protein</fullName>
    </recommendedName>
</protein>
<reference evidence="1 2" key="1">
    <citation type="submission" date="2016-10" db="EMBL/GenBank/DDBJ databases">
        <authorList>
            <person name="de Groot N.N."/>
        </authorList>
    </citation>
    <scope>NUCLEOTIDE SEQUENCE [LARGE SCALE GENOMIC DNA]</scope>
    <source>
        <strain evidence="1 2">DSM 23413</strain>
    </source>
</reference>
<name>A0A1H5TAV7_9RHOB</name>